<feature type="domain" description="Protein kinase" evidence="6">
    <location>
        <begin position="92"/>
        <end position="348"/>
    </location>
</feature>
<keyword evidence="8" id="KW-1185">Reference proteome</keyword>
<dbReference type="CDD" id="cd00180">
    <property type="entry name" value="PKc"/>
    <property type="match status" value="1"/>
</dbReference>
<dbReference type="Proteomes" id="UP000689195">
    <property type="component" value="Unassembled WGS sequence"/>
</dbReference>
<dbReference type="GO" id="GO:0004674">
    <property type="term" value="F:protein serine/threonine kinase activity"/>
    <property type="evidence" value="ECO:0007669"/>
    <property type="project" value="UniProtKB-KW"/>
</dbReference>
<dbReference type="GO" id="GO:0005524">
    <property type="term" value="F:ATP binding"/>
    <property type="evidence" value="ECO:0007669"/>
    <property type="project" value="UniProtKB-KW"/>
</dbReference>
<sequence length="377" mass="44690">MISYVVGLVQYYNQSPYYPAIIIKNNELQIRAMNDENKFEVISCRLDLPDLAIQWCYNQFNDFINGFKVFRKQSRIIVVGQEQDELRCFQEYIKNIIPFTNNWQDIYDFIAEQPTFFEINSILVKDRITKQKQLLKRIYEKIQVPGDEFKIQVFLKKNPHPNILQYNSHYVEDRKQFISLDYYKQGTLKNIFNKFRNHIPLNIVRKIMEQLLNGLDHLHSNGIMHRDIQPENIIVTNFDEIQIKIANFTLSVFGEQFTRFCGKKCYAAPEVVNHFIHTNKCDIYSAGVVFYELLNCKQIQRHFDPQIACIELKKQGLNDQAVDLVTQMLDIDPIRRLNIDDCLSHKFFTDEESQVSNYKYLLNKNQVNPKLSQINNC</sequence>
<dbReference type="Pfam" id="PF00069">
    <property type="entry name" value="Pkinase"/>
    <property type="match status" value="1"/>
</dbReference>
<dbReference type="PANTHER" id="PTHR24345">
    <property type="entry name" value="SERINE/THREONINE-PROTEIN KINASE PLK"/>
    <property type="match status" value="1"/>
</dbReference>
<evidence type="ECO:0000256" key="2">
    <source>
        <dbReference type="ARBA" id="ARBA00022679"/>
    </source>
</evidence>
<dbReference type="PANTHER" id="PTHR24345:SF0">
    <property type="entry name" value="CELL CYCLE SERINE_THREONINE-PROTEIN KINASE CDC5_MSD2"/>
    <property type="match status" value="1"/>
</dbReference>
<keyword evidence="5" id="KW-0067">ATP-binding</keyword>
<keyword evidence="4" id="KW-0418">Kinase</keyword>
<evidence type="ECO:0000259" key="6">
    <source>
        <dbReference type="PROSITE" id="PS50011"/>
    </source>
</evidence>
<evidence type="ECO:0000313" key="8">
    <source>
        <dbReference type="Proteomes" id="UP000689195"/>
    </source>
</evidence>
<protein>
    <recommendedName>
        <fullName evidence="6">Protein kinase domain-containing protein</fullName>
    </recommendedName>
</protein>
<evidence type="ECO:0000256" key="3">
    <source>
        <dbReference type="ARBA" id="ARBA00022741"/>
    </source>
</evidence>
<gene>
    <name evidence="7" type="ORF">PPENT_87.1.T1470137</name>
</gene>
<dbReference type="GO" id="GO:0005634">
    <property type="term" value="C:nucleus"/>
    <property type="evidence" value="ECO:0007669"/>
    <property type="project" value="TreeGrafter"/>
</dbReference>
<dbReference type="OrthoDB" id="1668230at2759"/>
<evidence type="ECO:0000256" key="4">
    <source>
        <dbReference type="ARBA" id="ARBA00022777"/>
    </source>
</evidence>
<evidence type="ECO:0000256" key="5">
    <source>
        <dbReference type="ARBA" id="ARBA00022840"/>
    </source>
</evidence>
<dbReference type="InterPro" id="IPR000719">
    <property type="entry name" value="Prot_kinase_dom"/>
</dbReference>
<organism evidence="7 8">
    <name type="scientific">Paramecium pentaurelia</name>
    <dbReference type="NCBI Taxonomy" id="43138"/>
    <lineage>
        <taxon>Eukaryota</taxon>
        <taxon>Sar</taxon>
        <taxon>Alveolata</taxon>
        <taxon>Ciliophora</taxon>
        <taxon>Intramacronucleata</taxon>
        <taxon>Oligohymenophorea</taxon>
        <taxon>Peniculida</taxon>
        <taxon>Parameciidae</taxon>
        <taxon>Paramecium</taxon>
    </lineage>
</organism>
<evidence type="ECO:0000256" key="1">
    <source>
        <dbReference type="ARBA" id="ARBA00022527"/>
    </source>
</evidence>
<reference evidence="7" key="1">
    <citation type="submission" date="2021-01" db="EMBL/GenBank/DDBJ databases">
        <authorList>
            <consortium name="Genoscope - CEA"/>
            <person name="William W."/>
        </authorList>
    </citation>
    <scope>NUCLEOTIDE SEQUENCE</scope>
</reference>
<name>A0A8S1Y2X2_9CILI</name>
<keyword evidence="3" id="KW-0547">Nucleotide-binding</keyword>
<evidence type="ECO:0000313" key="7">
    <source>
        <dbReference type="EMBL" id="CAD8207537.1"/>
    </source>
</evidence>
<keyword evidence="1" id="KW-0723">Serine/threonine-protein kinase</keyword>
<accession>A0A8S1Y2X2</accession>
<dbReference type="PROSITE" id="PS50011">
    <property type="entry name" value="PROTEIN_KINASE_DOM"/>
    <property type="match status" value="1"/>
</dbReference>
<keyword evidence="2" id="KW-0808">Transferase</keyword>
<proteinExistence type="predicted"/>
<comment type="caution">
    <text evidence="7">The sequence shown here is derived from an EMBL/GenBank/DDBJ whole genome shotgun (WGS) entry which is preliminary data.</text>
</comment>
<dbReference type="EMBL" id="CAJJDO010000147">
    <property type="protein sequence ID" value="CAD8207537.1"/>
    <property type="molecule type" value="Genomic_DNA"/>
</dbReference>
<dbReference type="AlphaFoldDB" id="A0A8S1Y2X2"/>